<dbReference type="Gene3D" id="3.90.960.10">
    <property type="entry name" value="YbaK/aminoacyl-tRNA synthetase-associated domain"/>
    <property type="match status" value="1"/>
</dbReference>
<feature type="region of interest" description="Disordered" evidence="1">
    <location>
        <begin position="37"/>
        <end position="59"/>
    </location>
</feature>
<dbReference type="Pfam" id="PF04073">
    <property type="entry name" value="tRNA_edit"/>
    <property type="match status" value="1"/>
</dbReference>
<dbReference type="PANTHER" id="PTHR30411:SF4">
    <property type="entry name" value="YBAK_AMINOACYL-TRNA SYNTHETASE-ASSOCIATED DOMAIN-CONTAINING PROTEIN"/>
    <property type="match status" value="1"/>
</dbReference>
<protein>
    <submittedName>
        <fullName evidence="3">OLC1v1031895C3</fullName>
    </submittedName>
</protein>
<proteinExistence type="predicted"/>
<dbReference type="PANTHER" id="PTHR30411">
    <property type="entry name" value="CYTOPLASMIC PROTEIN"/>
    <property type="match status" value="1"/>
</dbReference>
<evidence type="ECO:0000313" key="4">
    <source>
        <dbReference type="Proteomes" id="UP001161247"/>
    </source>
</evidence>
<name>A0AAV1CLL1_OLDCO</name>
<evidence type="ECO:0000313" key="3">
    <source>
        <dbReference type="EMBL" id="CAI9095865.1"/>
    </source>
</evidence>
<keyword evidence="4" id="KW-1185">Reference proteome</keyword>
<feature type="domain" description="YbaK/aminoacyl-tRNA synthetase-associated" evidence="2">
    <location>
        <begin position="103"/>
        <end position="232"/>
    </location>
</feature>
<dbReference type="SUPFAM" id="SSF55826">
    <property type="entry name" value="YbaK/ProRS associated domain"/>
    <property type="match status" value="1"/>
</dbReference>
<dbReference type="EMBL" id="OX459119">
    <property type="protein sequence ID" value="CAI9095865.1"/>
    <property type="molecule type" value="Genomic_DNA"/>
</dbReference>
<dbReference type="InterPro" id="IPR036754">
    <property type="entry name" value="YbaK/aa-tRNA-synt-asso_dom_sf"/>
</dbReference>
<dbReference type="InterPro" id="IPR007214">
    <property type="entry name" value="YbaK/aa-tRNA-synth-assoc-dom"/>
</dbReference>
<organism evidence="3 4">
    <name type="scientific">Oldenlandia corymbosa var. corymbosa</name>
    <dbReference type="NCBI Taxonomy" id="529605"/>
    <lineage>
        <taxon>Eukaryota</taxon>
        <taxon>Viridiplantae</taxon>
        <taxon>Streptophyta</taxon>
        <taxon>Embryophyta</taxon>
        <taxon>Tracheophyta</taxon>
        <taxon>Spermatophyta</taxon>
        <taxon>Magnoliopsida</taxon>
        <taxon>eudicotyledons</taxon>
        <taxon>Gunneridae</taxon>
        <taxon>Pentapetalae</taxon>
        <taxon>asterids</taxon>
        <taxon>lamiids</taxon>
        <taxon>Gentianales</taxon>
        <taxon>Rubiaceae</taxon>
        <taxon>Rubioideae</taxon>
        <taxon>Spermacoceae</taxon>
        <taxon>Hedyotis-Oldenlandia complex</taxon>
        <taxon>Oldenlandia</taxon>
    </lineage>
</organism>
<dbReference type="GO" id="GO:0002161">
    <property type="term" value="F:aminoacyl-tRNA deacylase activity"/>
    <property type="evidence" value="ECO:0007669"/>
    <property type="project" value="InterPro"/>
</dbReference>
<sequence>MTGKVGPGYMEPLADLERTQTRILQRITDLELTADQSSDSFPLSSSSSCSAGAGAADDTSTTEGRLSAILRSKGVRDFSFKRVPSDYYDWTLEARRDVLGAASIHHICKSIVLVNNRAPAHVTDCSDRNNSKYYVAIVQYTARFNAEFVKNFLYELNNGQISKKKFNMRLAPEEISAKLTGYEHNGVTCVGMKTDIPVILDEAIVKLNPDFFWLGGGEIDLKLGIRTSEFIDLMKPFIVNCSDASPSC</sequence>
<accession>A0AAV1CLL1</accession>
<gene>
    <name evidence="3" type="ORF">OLC1_LOCUS6745</name>
</gene>
<evidence type="ECO:0000256" key="1">
    <source>
        <dbReference type="SAM" id="MobiDB-lite"/>
    </source>
</evidence>
<dbReference type="AlphaFoldDB" id="A0AAV1CLL1"/>
<dbReference type="Proteomes" id="UP001161247">
    <property type="component" value="Chromosome 2"/>
</dbReference>
<dbReference type="CDD" id="cd04332">
    <property type="entry name" value="YbaK_like"/>
    <property type="match status" value="1"/>
</dbReference>
<evidence type="ECO:0000259" key="2">
    <source>
        <dbReference type="Pfam" id="PF04073"/>
    </source>
</evidence>
<reference evidence="3" key="1">
    <citation type="submission" date="2023-03" db="EMBL/GenBank/DDBJ databases">
        <authorList>
            <person name="Julca I."/>
        </authorList>
    </citation>
    <scope>NUCLEOTIDE SEQUENCE</scope>
</reference>